<dbReference type="CDD" id="cd11064">
    <property type="entry name" value="CYP86A"/>
    <property type="match status" value="1"/>
</dbReference>
<evidence type="ECO:0000256" key="7">
    <source>
        <dbReference type="SAM" id="Phobius"/>
    </source>
</evidence>
<keyword evidence="9" id="KW-1185">Reference proteome</keyword>
<keyword evidence="6" id="KW-0503">Monooxygenase</keyword>
<evidence type="ECO:0000313" key="9">
    <source>
        <dbReference type="Proteomes" id="UP000541444"/>
    </source>
</evidence>
<gene>
    <name evidence="8" type="ORF">GIB67_008125</name>
</gene>
<feature type="transmembrane region" description="Helical" evidence="7">
    <location>
        <begin position="5"/>
        <end position="22"/>
    </location>
</feature>
<dbReference type="Gene3D" id="1.10.630.10">
    <property type="entry name" value="Cytochrome P450"/>
    <property type="match status" value="1"/>
</dbReference>
<dbReference type="EMBL" id="JACGCM010001242">
    <property type="protein sequence ID" value="KAF6157996.1"/>
    <property type="molecule type" value="Genomic_DNA"/>
</dbReference>
<evidence type="ECO:0000313" key="8">
    <source>
        <dbReference type="EMBL" id="KAF6157996.1"/>
    </source>
</evidence>
<accession>A0A7J7MSX8</accession>
<evidence type="ECO:0000256" key="1">
    <source>
        <dbReference type="ARBA" id="ARBA00010617"/>
    </source>
</evidence>
<evidence type="ECO:0000256" key="2">
    <source>
        <dbReference type="ARBA" id="ARBA00022723"/>
    </source>
</evidence>
<dbReference type="Pfam" id="PF00067">
    <property type="entry name" value="p450"/>
    <property type="match status" value="1"/>
</dbReference>
<proteinExistence type="inferred from homology"/>
<dbReference type="Proteomes" id="UP000541444">
    <property type="component" value="Unassembled WGS sequence"/>
</dbReference>
<dbReference type="PANTHER" id="PTHR24296">
    <property type="entry name" value="CYTOCHROME P450"/>
    <property type="match status" value="1"/>
</dbReference>
<comment type="similarity">
    <text evidence="1 6">Belongs to the cytochrome P450 family.</text>
</comment>
<dbReference type="PRINTS" id="PR00463">
    <property type="entry name" value="EP450I"/>
</dbReference>
<sequence length="499" mass="57400">MELKLPHICFAFLCVFFAGWYFKHKSLPITHWPLIGMLPTIVPNTNRLPEWFNDVFSSTGCGSFFIYGPVFSKLCYLVTCHPKNIEYILKTNFGNYPKGPDYGILFEILGDGIFKADYEFWRLQRKMVHSCLSSIDFRTLVAETCHKLVYYRLVPLLSHAAKEGVVVDIQDVILRYFFDSNTSTILGGDEGYLSKDLPKNELATALDEAQEAILIRHTKPMFLWKTLRWLNIGREKQLSKAWITIDALLGEYISQRRESIRIDVPRKRPDLLSTFILDSSENDKFMRDTVLSMFVAGLDTTTSGLIWFFWLVSRTPRVEAKILDELKLLLSKKGNPVNNRPHVFDPKDLKVLVYLHAALCESLRLNAPLPMNSKAVKKEDILPDGTVVKPGMQIIISFYSEGKMQWIWGKDSMEFKPERWIDNEGKFNNELMSNLFVFNTGPRSCLGKEIAFTQMKSAVAAILFNFHLEVVEGQDFGLRPFLNLLLQNGLKVRIKERVI</sequence>
<dbReference type="InterPro" id="IPR002401">
    <property type="entry name" value="Cyt_P450_E_grp-I"/>
</dbReference>
<keyword evidence="2 5" id="KW-0479">Metal-binding</keyword>
<reference evidence="8 9" key="1">
    <citation type="journal article" date="2020" name="IScience">
        <title>Genome Sequencing of the Endangered Kingdonia uniflora (Circaeasteraceae, Ranunculales) Reveals Potential Mechanisms of Evolutionary Specialization.</title>
        <authorList>
            <person name="Sun Y."/>
            <person name="Deng T."/>
            <person name="Zhang A."/>
            <person name="Moore M.J."/>
            <person name="Landis J.B."/>
            <person name="Lin N."/>
            <person name="Zhang H."/>
            <person name="Zhang X."/>
            <person name="Huang J."/>
            <person name="Zhang X."/>
            <person name="Sun H."/>
            <person name="Wang H."/>
        </authorList>
    </citation>
    <scope>NUCLEOTIDE SEQUENCE [LARGE SCALE GENOMIC DNA]</scope>
    <source>
        <strain evidence="8">TB1705</strain>
        <tissue evidence="8">Leaf</tissue>
    </source>
</reference>
<dbReference type="InterPro" id="IPR017972">
    <property type="entry name" value="Cyt_P450_CS"/>
</dbReference>
<dbReference type="OrthoDB" id="1470350at2759"/>
<keyword evidence="7" id="KW-0812">Transmembrane</keyword>
<protein>
    <recommendedName>
        <fullName evidence="10">Cytochrome P450</fullName>
    </recommendedName>
</protein>
<dbReference type="GO" id="GO:0044550">
    <property type="term" value="P:secondary metabolite biosynthetic process"/>
    <property type="evidence" value="ECO:0007669"/>
    <property type="project" value="UniProtKB-ARBA"/>
</dbReference>
<keyword evidence="7" id="KW-1133">Transmembrane helix</keyword>
<feature type="binding site" description="axial binding residue" evidence="5">
    <location>
        <position position="445"/>
    </location>
    <ligand>
        <name>heme</name>
        <dbReference type="ChEBI" id="CHEBI:30413"/>
    </ligand>
    <ligandPart>
        <name>Fe</name>
        <dbReference type="ChEBI" id="CHEBI:18248"/>
    </ligandPart>
</feature>
<evidence type="ECO:0000256" key="5">
    <source>
        <dbReference type="PIRSR" id="PIRSR602401-1"/>
    </source>
</evidence>
<dbReference type="GO" id="GO:0004497">
    <property type="term" value="F:monooxygenase activity"/>
    <property type="evidence" value="ECO:0007669"/>
    <property type="project" value="UniProtKB-KW"/>
</dbReference>
<dbReference type="PRINTS" id="PR00385">
    <property type="entry name" value="P450"/>
</dbReference>
<keyword evidence="4 5" id="KW-0408">Iron</keyword>
<keyword evidence="7" id="KW-0472">Membrane</keyword>
<dbReference type="SUPFAM" id="SSF48264">
    <property type="entry name" value="Cytochrome P450"/>
    <property type="match status" value="1"/>
</dbReference>
<dbReference type="GO" id="GO:0016705">
    <property type="term" value="F:oxidoreductase activity, acting on paired donors, with incorporation or reduction of molecular oxygen"/>
    <property type="evidence" value="ECO:0007669"/>
    <property type="project" value="InterPro"/>
</dbReference>
<organism evidence="8 9">
    <name type="scientific">Kingdonia uniflora</name>
    <dbReference type="NCBI Taxonomy" id="39325"/>
    <lineage>
        <taxon>Eukaryota</taxon>
        <taxon>Viridiplantae</taxon>
        <taxon>Streptophyta</taxon>
        <taxon>Embryophyta</taxon>
        <taxon>Tracheophyta</taxon>
        <taxon>Spermatophyta</taxon>
        <taxon>Magnoliopsida</taxon>
        <taxon>Ranunculales</taxon>
        <taxon>Circaeasteraceae</taxon>
        <taxon>Kingdonia</taxon>
    </lineage>
</organism>
<dbReference type="InterPro" id="IPR036396">
    <property type="entry name" value="Cyt_P450_sf"/>
</dbReference>
<feature type="transmembrane region" description="Helical" evidence="7">
    <location>
        <begin position="290"/>
        <end position="312"/>
    </location>
</feature>
<dbReference type="InterPro" id="IPR001128">
    <property type="entry name" value="Cyt_P450"/>
</dbReference>
<dbReference type="AlphaFoldDB" id="A0A7J7MSX8"/>
<name>A0A7J7MSX8_9MAGN</name>
<evidence type="ECO:0008006" key="10">
    <source>
        <dbReference type="Google" id="ProtNLM"/>
    </source>
</evidence>
<evidence type="ECO:0000256" key="6">
    <source>
        <dbReference type="RuleBase" id="RU000461"/>
    </source>
</evidence>
<keyword evidence="3 6" id="KW-0560">Oxidoreductase</keyword>
<keyword evidence="5 6" id="KW-0349">Heme</keyword>
<evidence type="ECO:0000256" key="3">
    <source>
        <dbReference type="ARBA" id="ARBA00023002"/>
    </source>
</evidence>
<dbReference type="GO" id="GO:0020037">
    <property type="term" value="F:heme binding"/>
    <property type="evidence" value="ECO:0007669"/>
    <property type="project" value="InterPro"/>
</dbReference>
<evidence type="ECO:0000256" key="4">
    <source>
        <dbReference type="ARBA" id="ARBA00023004"/>
    </source>
</evidence>
<comment type="caution">
    <text evidence="8">The sequence shown here is derived from an EMBL/GenBank/DDBJ whole genome shotgun (WGS) entry which is preliminary data.</text>
</comment>
<dbReference type="PROSITE" id="PS00086">
    <property type="entry name" value="CYTOCHROME_P450"/>
    <property type="match status" value="1"/>
</dbReference>
<dbReference type="GO" id="GO:0005506">
    <property type="term" value="F:iron ion binding"/>
    <property type="evidence" value="ECO:0007669"/>
    <property type="project" value="InterPro"/>
</dbReference>
<comment type="cofactor">
    <cofactor evidence="5">
        <name>heme</name>
        <dbReference type="ChEBI" id="CHEBI:30413"/>
    </cofactor>
</comment>
<dbReference type="GO" id="GO:0006629">
    <property type="term" value="P:lipid metabolic process"/>
    <property type="evidence" value="ECO:0007669"/>
    <property type="project" value="UniProtKB-ARBA"/>
</dbReference>